<keyword evidence="2" id="KW-1185">Reference proteome</keyword>
<dbReference type="AlphaFoldDB" id="A0A4C1WXR5"/>
<dbReference type="OrthoDB" id="6624020at2759"/>
<name>A0A4C1WXR5_EUMVA</name>
<accession>A0A4C1WXR5</accession>
<evidence type="ECO:0008006" key="3">
    <source>
        <dbReference type="Google" id="ProtNLM"/>
    </source>
</evidence>
<evidence type="ECO:0000313" key="2">
    <source>
        <dbReference type="Proteomes" id="UP000299102"/>
    </source>
</evidence>
<comment type="caution">
    <text evidence="1">The sequence shown here is derived from an EMBL/GenBank/DDBJ whole genome shotgun (WGS) entry which is preliminary data.</text>
</comment>
<proteinExistence type="predicted"/>
<dbReference type="EMBL" id="BGZK01000669">
    <property type="protein sequence ID" value="GBP55462.1"/>
    <property type="molecule type" value="Genomic_DNA"/>
</dbReference>
<dbReference type="Proteomes" id="UP000299102">
    <property type="component" value="Unassembled WGS sequence"/>
</dbReference>
<protein>
    <recommendedName>
        <fullName evidence="3">RNase H type-1 domain-containing protein</fullName>
    </recommendedName>
</protein>
<organism evidence="1 2">
    <name type="scientific">Eumeta variegata</name>
    <name type="common">Bagworm moth</name>
    <name type="synonym">Eumeta japonica</name>
    <dbReference type="NCBI Taxonomy" id="151549"/>
    <lineage>
        <taxon>Eukaryota</taxon>
        <taxon>Metazoa</taxon>
        <taxon>Ecdysozoa</taxon>
        <taxon>Arthropoda</taxon>
        <taxon>Hexapoda</taxon>
        <taxon>Insecta</taxon>
        <taxon>Pterygota</taxon>
        <taxon>Neoptera</taxon>
        <taxon>Endopterygota</taxon>
        <taxon>Lepidoptera</taxon>
        <taxon>Glossata</taxon>
        <taxon>Ditrysia</taxon>
        <taxon>Tineoidea</taxon>
        <taxon>Psychidae</taxon>
        <taxon>Oiketicinae</taxon>
        <taxon>Eumeta</taxon>
    </lineage>
</organism>
<evidence type="ECO:0000313" key="1">
    <source>
        <dbReference type="EMBL" id="GBP55462.1"/>
    </source>
</evidence>
<gene>
    <name evidence="1" type="ORF">EVAR_42638_1</name>
</gene>
<reference evidence="1 2" key="1">
    <citation type="journal article" date="2019" name="Commun. Biol.">
        <title>The bagworm genome reveals a unique fibroin gene that provides high tensile strength.</title>
        <authorList>
            <person name="Kono N."/>
            <person name="Nakamura H."/>
            <person name="Ohtoshi R."/>
            <person name="Tomita M."/>
            <person name="Numata K."/>
            <person name="Arakawa K."/>
        </authorList>
    </citation>
    <scope>NUCLEOTIDE SEQUENCE [LARGE SCALE GENOMIC DNA]</scope>
</reference>
<sequence length="213" mass="24704">MARWRGDRYSTLQLDSFCTFFQAAMVALQKAMWRVKNAKDGLVNVFNDSISALEELTGPKTYHPLAHEARRDISASLRKAGLCAYFGLKRMPELREMSMQMSSPDAPPSPRRRQRTMISFHYRRRKRQMEITSQIAQTLTGRGGFIQYLHRFKLKNSPYCVCDPVKIQDVLQILKEYSMCLRVRVALEAEIGVVFGRRNFPEIMEDGISRVKF</sequence>